<dbReference type="RefSeq" id="WP_058232617.1">
    <property type="nucleotide sequence ID" value="NZ_FMYG01000005.1"/>
</dbReference>
<evidence type="ECO:0008006" key="4">
    <source>
        <dbReference type="Google" id="ProtNLM"/>
    </source>
</evidence>
<dbReference type="STRING" id="993073.AS029_10855"/>
<feature type="compositionally biased region" description="Basic and acidic residues" evidence="1">
    <location>
        <begin position="257"/>
        <end position="271"/>
    </location>
</feature>
<dbReference type="EMBL" id="FMYG01000005">
    <property type="protein sequence ID" value="SDC52289.1"/>
    <property type="molecule type" value="Genomic_DNA"/>
</dbReference>
<evidence type="ECO:0000313" key="2">
    <source>
        <dbReference type="EMBL" id="SDC52289.1"/>
    </source>
</evidence>
<gene>
    <name evidence="2" type="ORF">SAMN05216418_2441</name>
</gene>
<name>A0A1G6M9Y7_9MICO</name>
<accession>A0A1G6M9Y7</accession>
<evidence type="ECO:0000313" key="3">
    <source>
        <dbReference type="Proteomes" id="UP000183203"/>
    </source>
</evidence>
<feature type="region of interest" description="Disordered" evidence="1">
    <location>
        <begin position="1"/>
        <end position="41"/>
    </location>
</feature>
<proteinExistence type="predicted"/>
<organism evidence="2 3">
    <name type="scientific">Microbacterium enclense</name>
    <dbReference type="NCBI Taxonomy" id="993073"/>
    <lineage>
        <taxon>Bacteria</taxon>
        <taxon>Bacillati</taxon>
        <taxon>Actinomycetota</taxon>
        <taxon>Actinomycetes</taxon>
        <taxon>Micrococcales</taxon>
        <taxon>Microbacteriaceae</taxon>
        <taxon>Microbacterium</taxon>
    </lineage>
</organism>
<reference evidence="2 3" key="1">
    <citation type="submission" date="2016-09" db="EMBL/GenBank/DDBJ databases">
        <authorList>
            <person name="Capua I."/>
            <person name="De Benedictis P."/>
            <person name="Joannis T."/>
            <person name="Lombin L.H."/>
            <person name="Cattoli G."/>
        </authorList>
    </citation>
    <scope>NUCLEOTIDE SEQUENCE [LARGE SCALE GENOMIC DNA]</scope>
    <source>
        <strain evidence="2 3">NIO-1002</strain>
    </source>
</reference>
<dbReference type="Proteomes" id="UP000183203">
    <property type="component" value="Unassembled WGS sequence"/>
</dbReference>
<evidence type="ECO:0000256" key="1">
    <source>
        <dbReference type="SAM" id="MobiDB-lite"/>
    </source>
</evidence>
<feature type="region of interest" description="Disordered" evidence="1">
    <location>
        <begin position="222"/>
        <end position="271"/>
    </location>
</feature>
<sequence>MSQFNMSNDEDTGASGKAQTATHEASEVTRTAGEAARGVAQTGAHEAAAVAGEAKARLGDVVAQSGRELSDHAATQQRRLADGLGSMGTDLSRMAEADDNGGMAGDLVRRAAGHLSTVGTWLGDRDPQQLLQEVTSFARRRPGTFIAVAAIAGVVVGRLSRAIAAGAASGTSSSGERDALGGPRFAEADAAARTVGDPPPLPSGAGTVPVGVGTSAPAFADTAPDGIVGAEIDDTGLTTGADGGDPPLYTESAARLEGIREEGSHDRPDTV</sequence>
<dbReference type="OrthoDB" id="4578793at2"/>
<dbReference type="AlphaFoldDB" id="A0A1G6M9Y7"/>
<protein>
    <recommendedName>
        <fullName evidence="4">DUF3618 domain-containing protein</fullName>
    </recommendedName>
</protein>